<dbReference type="Gene3D" id="1.10.1750.10">
    <property type="match status" value="1"/>
</dbReference>
<protein>
    <recommendedName>
        <fullName evidence="2">Chromosomal replication initiator DnaA C-terminal domain-containing protein</fullName>
    </recommendedName>
</protein>
<feature type="compositionally biased region" description="Basic and acidic residues" evidence="1">
    <location>
        <begin position="15"/>
        <end position="30"/>
    </location>
</feature>
<dbReference type="SMART" id="SM00760">
    <property type="entry name" value="Bac_DnaA_C"/>
    <property type="match status" value="1"/>
</dbReference>
<evidence type="ECO:0000256" key="1">
    <source>
        <dbReference type="SAM" id="MobiDB-lite"/>
    </source>
</evidence>
<dbReference type="InterPro" id="IPR010921">
    <property type="entry name" value="Trp_repressor/repl_initiator"/>
</dbReference>
<reference evidence="3 4" key="1">
    <citation type="submission" date="2019-08" db="EMBL/GenBank/DDBJ databases">
        <title>In-depth cultivation of the pig gut microbiome towards novel bacterial diversity and tailored functional studies.</title>
        <authorList>
            <person name="Wylensek D."/>
            <person name="Hitch T.C.A."/>
            <person name="Clavel T."/>
        </authorList>
    </citation>
    <scope>NUCLEOTIDE SEQUENCE [LARGE SCALE GENOMIC DNA]</scope>
    <source>
        <strain evidence="3 4">Oil-RF-744-WCA-WT-10</strain>
    </source>
</reference>
<dbReference type="PANTHER" id="PTHR30050">
    <property type="entry name" value="CHROMOSOMAL REPLICATION INITIATOR PROTEIN DNAA"/>
    <property type="match status" value="1"/>
</dbReference>
<comment type="caution">
    <text evidence="3">The sequence shown here is derived from an EMBL/GenBank/DDBJ whole genome shotgun (WGS) entry which is preliminary data.</text>
</comment>
<dbReference type="AlphaFoldDB" id="A0A6L5X7E3"/>
<dbReference type="Pfam" id="PF08299">
    <property type="entry name" value="Bac_DnaA_C"/>
    <property type="match status" value="1"/>
</dbReference>
<dbReference type="PANTHER" id="PTHR30050:SF4">
    <property type="entry name" value="ATP-BINDING PROTEIN RV3427C IN INSERTION SEQUENCE-RELATED"/>
    <property type="match status" value="1"/>
</dbReference>
<evidence type="ECO:0000313" key="4">
    <source>
        <dbReference type="Proteomes" id="UP000483362"/>
    </source>
</evidence>
<dbReference type="GO" id="GO:0005524">
    <property type="term" value="F:ATP binding"/>
    <property type="evidence" value="ECO:0007669"/>
    <property type="project" value="InterPro"/>
</dbReference>
<dbReference type="GO" id="GO:0006270">
    <property type="term" value="P:DNA replication initiation"/>
    <property type="evidence" value="ECO:0007669"/>
    <property type="project" value="InterPro"/>
</dbReference>
<feature type="region of interest" description="Disordered" evidence="1">
    <location>
        <begin position="15"/>
        <end position="35"/>
    </location>
</feature>
<dbReference type="Proteomes" id="UP000483362">
    <property type="component" value="Unassembled WGS sequence"/>
</dbReference>
<dbReference type="InterPro" id="IPR013159">
    <property type="entry name" value="DnaA_C"/>
</dbReference>
<dbReference type="EMBL" id="VULT01000001">
    <property type="protein sequence ID" value="MSS16221.1"/>
    <property type="molecule type" value="Genomic_DNA"/>
</dbReference>
<dbReference type="GO" id="GO:0006275">
    <property type="term" value="P:regulation of DNA replication"/>
    <property type="evidence" value="ECO:0007669"/>
    <property type="project" value="InterPro"/>
</dbReference>
<name>A0A6L5X7E3_9BACT</name>
<keyword evidence="4" id="KW-1185">Reference proteome</keyword>
<organism evidence="3 4">
    <name type="scientific">Sodaliphilus pleomorphus</name>
    <dbReference type="NCBI Taxonomy" id="2606626"/>
    <lineage>
        <taxon>Bacteria</taxon>
        <taxon>Pseudomonadati</taxon>
        <taxon>Bacteroidota</taxon>
        <taxon>Bacteroidia</taxon>
        <taxon>Bacteroidales</taxon>
        <taxon>Muribaculaceae</taxon>
        <taxon>Sodaliphilus</taxon>
    </lineage>
</organism>
<feature type="domain" description="Chromosomal replication initiator DnaA C-terminal" evidence="2">
    <location>
        <begin position="67"/>
        <end position="135"/>
    </location>
</feature>
<evidence type="ECO:0000313" key="3">
    <source>
        <dbReference type="EMBL" id="MSS16221.1"/>
    </source>
</evidence>
<sequence>MCAANPRLFRFAVDTEHQAQGHDPRNDSRTDAGGCPVLESNAPRKGLAGHRATVVEGLYKLQYMRPTALEIMKAVAKAYGVTLEDLRSHSRVARLATARAVVCYLLYRYYNYSLKDVGRMVLRDHSSVMHSVRLVEGFCLWPKMYATDLAIIEDIKQKYLSDGQ</sequence>
<accession>A0A6L5X7E3</accession>
<dbReference type="CDD" id="cd06571">
    <property type="entry name" value="Bac_DnaA_C"/>
    <property type="match status" value="1"/>
</dbReference>
<gene>
    <name evidence="3" type="ORF">FYJ29_00300</name>
</gene>
<dbReference type="GO" id="GO:0043565">
    <property type="term" value="F:sequence-specific DNA binding"/>
    <property type="evidence" value="ECO:0007669"/>
    <property type="project" value="InterPro"/>
</dbReference>
<evidence type="ECO:0000259" key="2">
    <source>
        <dbReference type="SMART" id="SM00760"/>
    </source>
</evidence>
<dbReference type="SUPFAM" id="SSF48295">
    <property type="entry name" value="TrpR-like"/>
    <property type="match status" value="1"/>
</dbReference>
<proteinExistence type="predicted"/>